<feature type="region of interest" description="Disordered" evidence="1">
    <location>
        <begin position="339"/>
        <end position="358"/>
    </location>
</feature>
<sequence length="512" mass="57743">MLNTTSGPPSGGYPKKVALSQKMISSSFTLCTFTLCTVDGNDGSAIQANVKGSLTVDTCSFRLCSATHAFAYHRAMGGAISHGTWDSSTFGSSYTNCVFQQCSATDVWVTVTGGVFYSYCPVVASFNFTPIFSSIAIDFISVYLQNILKLDEKDETNEPTMESVLERLIDSSAHPRNKVNSFQWTQIPTLLTTHIQSQPKQNNELLSQLLQRIMKIFDECFDSHTPIPNKRLLHSSLSQLSQLSQSPSLTPSIQRDVERCFSSLIILEDGEFVVIQKAHLESLESTQTAFFSLQQISNQQEREKAEWTEKMKTDFLTIQTLQKEKEQIQIEKEELRSELASNSQKLEKNERSLSQAQNTIQQMKTEVARKEEYFSSSDVIVKFSHQYFRVNGYTVTRLKSNFYAGCCTKSVSTGIHRFSIKADGCLWSAHRPIVENTRPQNGQEWSAEADLEKRTLHFFIDGVQQPHYFINIPVPLVFAIDACSREVPIEITFWGEENQSHVTFEGTGHRLG</sequence>
<gene>
    <name evidence="2" type="ORF">BLNAU_17719</name>
</gene>
<protein>
    <submittedName>
        <fullName evidence="2">Uncharacterized protein</fullName>
    </submittedName>
</protein>
<dbReference type="EMBL" id="JARBJD010000204">
    <property type="protein sequence ID" value="KAK2947332.1"/>
    <property type="molecule type" value="Genomic_DNA"/>
</dbReference>
<reference evidence="2 3" key="1">
    <citation type="journal article" date="2022" name="bioRxiv">
        <title>Genomics of Preaxostyla Flagellates Illuminates Evolutionary Transitions and the Path Towards Mitochondrial Loss.</title>
        <authorList>
            <person name="Novak L.V.F."/>
            <person name="Treitli S.C."/>
            <person name="Pyrih J."/>
            <person name="Halakuc P."/>
            <person name="Pipaliya S.V."/>
            <person name="Vacek V."/>
            <person name="Brzon O."/>
            <person name="Soukal P."/>
            <person name="Eme L."/>
            <person name="Dacks J.B."/>
            <person name="Karnkowska A."/>
            <person name="Elias M."/>
            <person name="Hampl V."/>
        </authorList>
    </citation>
    <scope>NUCLEOTIDE SEQUENCE [LARGE SCALE GENOMIC DNA]</scope>
    <source>
        <strain evidence="2">NAU3</strain>
        <tissue evidence="2">Gut</tissue>
    </source>
</reference>
<dbReference type="Proteomes" id="UP001281761">
    <property type="component" value="Unassembled WGS sequence"/>
</dbReference>
<keyword evidence="3" id="KW-1185">Reference proteome</keyword>
<evidence type="ECO:0000256" key="1">
    <source>
        <dbReference type="SAM" id="MobiDB-lite"/>
    </source>
</evidence>
<evidence type="ECO:0000313" key="3">
    <source>
        <dbReference type="Proteomes" id="UP001281761"/>
    </source>
</evidence>
<accession>A0ABQ9X6J1</accession>
<name>A0ABQ9X6J1_9EUKA</name>
<comment type="caution">
    <text evidence="2">The sequence shown here is derived from an EMBL/GenBank/DDBJ whole genome shotgun (WGS) entry which is preliminary data.</text>
</comment>
<proteinExistence type="predicted"/>
<organism evidence="2 3">
    <name type="scientific">Blattamonas nauphoetae</name>
    <dbReference type="NCBI Taxonomy" id="2049346"/>
    <lineage>
        <taxon>Eukaryota</taxon>
        <taxon>Metamonada</taxon>
        <taxon>Preaxostyla</taxon>
        <taxon>Oxymonadida</taxon>
        <taxon>Blattamonas</taxon>
    </lineage>
</organism>
<evidence type="ECO:0000313" key="2">
    <source>
        <dbReference type="EMBL" id="KAK2947332.1"/>
    </source>
</evidence>